<keyword evidence="2" id="KW-0472">Membrane</keyword>
<dbReference type="InterPro" id="IPR003598">
    <property type="entry name" value="Ig_sub2"/>
</dbReference>
<dbReference type="SMART" id="SM00409">
    <property type="entry name" value="IG"/>
    <property type="match status" value="2"/>
</dbReference>
<evidence type="ECO:0000256" key="2">
    <source>
        <dbReference type="SAM" id="Phobius"/>
    </source>
</evidence>
<feature type="transmembrane region" description="Helical" evidence="2">
    <location>
        <begin position="6"/>
        <end position="30"/>
    </location>
</feature>
<feature type="non-terminal residue" evidence="4">
    <location>
        <position position="269"/>
    </location>
</feature>
<evidence type="ECO:0000259" key="3">
    <source>
        <dbReference type="PROSITE" id="PS50835"/>
    </source>
</evidence>
<accession>A0AAQ4ERY2</accession>
<dbReference type="AlphaFoldDB" id="A0AAQ4ERY2"/>
<evidence type="ECO:0000256" key="1">
    <source>
        <dbReference type="ARBA" id="ARBA00023319"/>
    </source>
</evidence>
<dbReference type="SMART" id="SM00408">
    <property type="entry name" value="IGc2"/>
    <property type="match status" value="2"/>
</dbReference>
<sequence length="269" mass="29540">MNTPSVLFVFFTNGTFQLCLSSAGVLGLLYRGPYFTLEPPALVEFTNQTGVEVRCQADGSPKPSLRWETAAGVRVSTDGTLTLRPFLPEAYRQAEHSAFYRCVATNVLGSIASRPVHVLGAEERYSVLETGELVIHRTNMADSERTYRCRVRNTVSGSTVLSIKAGRAIVVDVGDRVAPRLTLFRKTIKASVGRTVNLPCVVAAFPPANVTWYRQQRRQLEPLMNAAGIRQVNGILTFEEVKLENDGMYICIAGNDVAEIRAEATLVVT</sequence>
<dbReference type="InterPro" id="IPR013783">
    <property type="entry name" value="Ig-like_fold"/>
</dbReference>
<dbReference type="PROSITE" id="PS50835">
    <property type="entry name" value="IG_LIKE"/>
    <property type="match status" value="2"/>
</dbReference>
<dbReference type="SUPFAM" id="SSF48726">
    <property type="entry name" value="Immunoglobulin"/>
    <property type="match status" value="2"/>
</dbReference>
<proteinExistence type="predicted"/>
<dbReference type="Pfam" id="PF13927">
    <property type="entry name" value="Ig_3"/>
    <property type="match status" value="1"/>
</dbReference>
<evidence type="ECO:0000313" key="4">
    <source>
        <dbReference type="EMBL" id="KAK8777482.1"/>
    </source>
</evidence>
<keyword evidence="2" id="KW-1133">Transmembrane helix</keyword>
<organism evidence="4 5">
    <name type="scientific">Amblyomma americanum</name>
    <name type="common">Lone star tick</name>
    <dbReference type="NCBI Taxonomy" id="6943"/>
    <lineage>
        <taxon>Eukaryota</taxon>
        <taxon>Metazoa</taxon>
        <taxon>Ecdysozoa</taxon>
        <taxon>Arthropoda</taxon>
        <taxon>Chelicerata</taxon>
        <taxon>Arachnida</taxon>
        <taxon>Acari</taxon>
        <taxon>Parasitiformes</taxon>
        <taxon>Ixodida</taxon>
        <taxon>Ixodoidea</taxon>
        <taxon>Ixodidae</taxon>
        <taxon>Amblyomminae</taxon>
        <taxon>Amblyomma</taxon>
    </lineage>
</organism>
<dbReference type="GO" id="GO:0098632">
    <property type="term" value="F:cell-cell adhesion mediator activity"/>
    <property type="evidence" value="ECO:0007669"/>
    <property type="project" value="TreeGrafter"/>
</dbReference>
<dbReference type="GO" id="GO:0005886">
    <property type="term" value="C:plasma membrane"/>
    <property type="evidence" value="ECO:0007669"/>
    <property type="project" value="TreeGrafter"/>
</dbReference>
<keyword evidence="1" id="KW-0393">Immunoglobulin domain</keyword>
<reference evidence="4 5" key="1">
    <citation type="journal article" date="2023" name="Arcadia Sci">
        <title>De novo assembly of a long-read Amblyomma americanum tick genome.</title>
        <authorList>
            <person name="Chou S."/>
            <person name="Poskanzer K.E."/>
            <person name="Rollins M."/>
            <person name="Thuy-Boun P.S."/>
        </authorList>
    </citation>
    <scope>NUCLEOTIDE SEQUENCE [LARGE SCALE GENOMIC DNA]</scope>
    <source>
        <strain evidence="4">F_SG_1</strain>
        <tissue evidence="4">Salivary glands</tissue>
    </source>
</reference>
<dbReference type="EMBL" id="JARKHS020011808">
    <property type="protein sequence ID" value="KAK8777482.1"/>
    <property type="molecule type" value="Genomic_DNA"/>
</dbReference>
<feature type="domain" description="Ig-like" evidence="3">
    <location>
        <begin position="33"/>
        <end position="117"/>
    </location>
</feature>
<dbReference type="GO" id="GO:0070593">
    <property type="term" value="P:dendrite self-avoidance"/>
    <property type="evidence" value="ECO:0007669"/>
    <property type="project" value="TreeGrafter"/>
</dbReference>
<dbReference type="GO" id="GO:0030424">
    <property type="term" value="C:axon"/>
    <property type="evidence" value="ECO:0007669"/>
    <property type="project" value="TreeGrafter"/>
</dbReference>
<dbReference type="GO" id="GO:0007156">
    <property type="term" value="P:homophilic cell adhesion via plasma membrane adhesion molecules"/>
    <property type="evidence" value="ECO:0007669"/>
    <property type="project" value="TreeGrafter"/>
</dbReference>
<dbReference type="Gene3D" id="2.60.40.10">
    <property type="entry name" value="Immunoglobulins"/>
    <property type="match status" value="3"/>
</dbReference>
<protein>
    <recommendedName>
        <fullName evidence="3">Ig-like domain-containing protein</fullName>
    </recommendedName>
</protein>
<dbReference type="CDD" id="cd00096">
    <property type="entry name" value="Ig"/>
    <property type="match status" value="1"/>
</dbReference>
<name>A0AAQ4ERY2_AMBAM</name>
<keyword evidence="5" id="KW-1185">Reference proteome</keyword>
<keyword evidence="2" id="KW-0812">Transmembrane</keyword>
<evidence type="ECO:0000313" key="5">
    <source>
        <dbReference type="Proteomes" id="UP001321473"/>
    </source>
</evidence>
<gene>
    <name evidence="4" type="ORF">V5799_029169</name>
</gene>
<dbReference type="InterPro" id="IPR003599">
    <property type="entry name" value="Ig_sub"/>
</dbReference>
<dbReference type="Proteomes" id="UP001321473">
    <property type="component" value="Unassembled WGS sequence"/>
</dbReference>
<comment type="caution">
    <text evidence="4">The sequence shown here is derived from an EMBL/GenBank/DDBJ whole genome shotgun (WGS) entry which is preliminary data.</text>
</comment>
<dbReference type="PANTHER" id="PTHR10075">
    <property type="entry name" value="BASIGIN RELATED"/>
    <property type="match status" value="1"/>
</dbReference>
<feature type="domain" description="Ig-like" evidence="3">
    <location>
        <begin position="179"/>
        <end position="267"/>
    </location>
</feature>
<dbReference type="InterPro" id="IPR036179">
    <property type="entry name" value="Ig-like_dom_sf"/>
</dbReference>
<dbReference type="InterPro" id="IPR007110">
    <property type="entry name" value="Ig-like_dom"/>
</dbReference>
<dbReference type="PANTHER" id="PTHR10075:SF100">
    <property type="entry name" value="FASCICLIN-2"/>
    <property type="match status" value="1"/>
</dbReference>
<dbReference type="GO" id="GO:0007411">
    <property type="term" value="P:axon guidance"/>
    <property type="evidence" value="ECO:0007669"/>
    <property type="project" value="TreeGrafter"/>
</dbReference>